<dbReference type="AlphaFoldDB" id="A0AAW4NJZ4"/>
<evidence type="ECO:0000313" key="5">
    <source>
        <dbReference type="Proteomes" id="UP001196873"/>
    </source>
</evidence>
<organism evidence="4 5">
    <name type="scientific">Segatella salivae</name>
    <dbReference type="NCBI Taxonomy" id="228604"/>
    <lineage>
        <taxon>Bacteria</taxon>
        <taxon>Pseudomonadati</taxon>
        <taxon>Bacteroidota</taxon>
        <taxon>Bacteroidia</taxon>
        <taxon>Bacteroidales</taxon>
        <taxon>Prevotellaceae</taxon>
        <taxon>Segatella</taxon>
    </lineage>
</organism>
<feature type="chain" id="PRO_5043408601" evidence="2">
    <location>
        <begin position="25"/>
        <end position="808"/>
    </location>
</feature>
<gene>
    <name evidence="4" type="ORF">KZY68_03750</name>
</gene>
<dbReference type="GO" id="GO:0006508">
    <property type="term" value="P:proteolysis"/>
    <property type="evidence" value="ECO:0007669"/>
    <property type="project" value="InterPro"/>
</dbReference>
<dbReference type="RefSeq" id="WP_219427403.1">
    <property type="nucleotide sequence ID" value="NZ_JAHXRD010000004.1"/>
</dbReference>
<dbReference type="Pfam" id="PF01640">
    <property type="entry name" value="Peptidase_C10"/>
    <property type="match status" value="1"/>
</dbReference>
<dbReference type="GO" id="GO:0008234">
    <property type="term" value="F:cysteine-type peptidase activity"/>
    <property type="evidence" value="ECO:0007669"/>
    <property type="project" value="InterPro"/>
</dbReference>
<accession>A0AAW4NJZ4</accession>
<dbReference type="Proteomes" id="UP001196873">
    <property type="component" value="Unassembled WGS sequence"/>
</dbReference>
<feature type="signal peptide" evidence="2">
    <location>
        <begin position="1"/>
        <end position="24"/>
    </location>
</feature>
<feature type="active site" description="Proton acceptor" evidence="1">
    <location>
        <position position="296"/>
    </location>
</feature>
<evidence type="ECO:0000313" key="4">
    <source>
        <dbReference type="EMBL" id="MBW4865151.1"/>
    </source>
</evidence>
<comment type="caution">
    <text evidence="4">The sequence shown here is derived from an EMBL/GenBank/DDBJ whole genome shotgun (WGS) entry which is preliminary data.</text>
</comment>
<dbReference type="InterPro" id="IPR000200">
    <property type="entry name" value="Peptidase_C10"/>
</dbReference>
<name>A0AAW4NJZ4_9BACT</name>
<protein>
    <submittedName>
        <fullName evidence="4">C10 family peptidase</fullName>
    </submittedName>
</protein>
<reference evidence="4" key="1">
    <citation type="submission" date="2021-07" db="EMBL/GenBank/DDBJ databases">
        <title>Genomic diversity and antimicrobial resistance of Prevotella spp. isolated from chronic lung disease airways.</title>
        <authorList>
            <person name="Webb K.A."/>
            <person name="Olagoke O.S."/>
            <person name="Baird T."/>
            <person name="Neill J."/>
            <person name="Pham A."/>
            <person name="Wells T.J."/>
            <person name="Ramsay K.A."/>
            <person name="Bell S.C."/>
            <person name="Sarovich D.S."/>
            <person name="Price E.P."/>
        </authorList>
    </citation>
    <scope>NUCLEOTIDE SEQUENCE</scope>
    <source>
        <strain evidence="4">SCHI0047.S.3</strain>
    </source>
</reference>
<dbReference type="EMBL" id="JAHXRF010000004">
    <property type="protein sequence ID" value="MBW4865151.1"/>
    <property type="molecule type" value="Genomic_DNA"/>
</dbReference>
<evidence type="ECO:0000259" key="3">
    <source>
        <dbReference type="Pfam" id="PF13734"/>
    </source>
</evidence>
<feature type="active site" description="Nucleophile" evidence="1">
    <location>
        <position position="167"/>
    </location>
</feature>
<feature type="domain" description="Spi protease inhibitor" evidence="3">
    <location>
        <begin position="24"/>
        <end position="115"/>
    </location>
</feature>
<evidence type="ECO:0000256" key="1">
    <source>
        <dbReference type="PIRSR" id="PIRSR600200-1"/>
    </source>
</evidence>
<sequence length="808" mass="90089">MKQNYILRMSLLGVFCAATSLMWAEPVGQNAAKLIASKYLSNPELQSTTALTRATGAEKQPAYYLFTNANDNRFVVVSGESKLNEVVGYGTLNSKNAHQPIPKEFKAMLQHYENVVLAVRAGEVIVPSVKLPKKREVLPLLTCHWEQSYPFNQYTPKQDGVNTPTGCVATATAQLLYHHKWPKERPSSYVNPEGSEAQRSADYLWKDMRDRASEMDTRGGDAVGVLMRDVGKAVRMTYFKLGSSSNLHYAMEALRYKFGYSVRHVYKDYMLASTFHEILLNELADGYPVLVCGGSHVFVFDGYDRRGYVHANWGWGGAFDGYFDLNTIYLNVSGFGLREGKFYEEIEVVFAHPKDGQHKEFAEIRGLETRSMHAFTIEEQDVERGTVLNAKIEKLGSNSPINGSLGRFTGKVGLGLYNNKGEQVRFFSSSQKETSLSSIFTTTMVDFNNLDFAGLPNGTYTLKPLSNELIKQPSTYSGWQPIAYANTQTIELTDNRVLVKDIAARVPLSLVGQPDQLAPLYQGSGDQGVLGLVVRNDGWEQVRGNLIVEFEGKENGIKYTAPNSEFVCAQRLETTAMRAPVLTSYATNGVSNALLAGRYVVHFFINVDKGDKTFEKIPITTDTPIEVDVLPNTAPFKLNINGIDFLSDGKKTELQVFNPQKTTKLGLMVMAELRGSTGYSGPLYYRLMDLSEGQYVDVGSKSYVSFPRFSYINPKTTLVEFPLNRLKLNHTYEVHVEIMKDGQRVDVWNNVTPRVQFAVASSADAVVSVTETNSKVPVIYNLQGIRMATPIDQLPKGIYIINGKKVKK</sequence>
<keyword evidence="2" id="KW-0732">Signal</keyword>
<dbReference type="InterPro" id="IPR025896">
    <property type="entry name" value="Spi_Prtas-inh"/>
</dbReference>
<evidence type="ECO:0000256" key="2">
    <source>
        <dbReference type="SAM" id="SignalP"/>
    </source>
</evidence>
<proteinExistence type="predicted"/>
<dbReference type="Pfam" id="PF13734">
    <property type="entry name" value="Inhibitor_I69"/>
    <property type="match status" value="1"/>
</dbReference>